<evidence type="ECO:0000313" key="10">
    <source>
        <dbReference type="EMBL" id="PIR69599.1"/>
    </source>
</evidence>
<dbReference type="AlphaFoldDB" id="A0A2H0TDF7"/>
<evidence type="ECO:0000256" key="6">
    <source>
        <dbReference type="ARBA" id="ARBA00023146"/>
    </source>
</evidence>
<dbReference type="Pfam" id="PF00579">
    <property type="entry name" value="tRNA-synt_1b"/>
    <property type="match status" value="1"/>
</dbReference>
<evidence type="ECO:0000256" key="7">
    <source>
        <dbReference type="ARBA" id="ARBA00048248"/>
    </source>
</evidence>
<evidence type="ECO:0000256" key="2">
    <source>
        <dbReference type="ARBA" id="ARBA00022598"/>
    </source>
</evidence>
<dbReference type="GO" id="GO:0003723">
    <property type="term" value="F:RNA binding"/>
    <property type="evidence" value="ECO:0007669"/>
    <property type="project" value="InterPro"/>
</dbReference>
<dbReference type="InterPro" id="IPR002305">
    <property type="entry name" value="aa-tRNA-synth_Ic"/>
</dbReference>
<dbReference type="EMBL" id="PFCO01000005">
    <property type="protein sequence ID" value="PIR69599.1"/>
    <property type="molecule type" value="Genomic_DNA"/>
</dbReference>
<dbReference type="InterPro" id="IPR036986">
    <property type="entry name" value="S4_RNA-bd_sf"/>
</dbReference>
<evidence type="ECO:0000313" key="11">
    <source>
        <dbReference type="Proteomes" id="UP000231503"/>
    </source>
</evidence>
<sequence length="385" mass="44099">MSSIMKEKKKKSRDAIIQEIIGSAVEIIDRKSFVKKIERKKTRVKFGIDPTAPDLHLGHIIPLRMLRKFQDIGCIIVLIIGDFTGIIGDPSDRSAARPMITEKDVRRNMKKYTDQASRILDIKKCEIRYNSEWFSKRRFSFFVDMFSRFTVQRVLERDDFQKRIRSGSDVSILEMLYPLFQGYDSVAVSSDIEIGGTDQKFNLLMGRKMQRRFHVPEQDVITLPLLVGTDGAKKMSKSFGNSINFSDTPDEIFGKVMSVSDDVLPVYYGLVDERPDKQANPMESKKRLAFLLVEMLHDSGKAKKAQKNFEDTFQKGRPQNPTRIIASSLGDTARAMHMSQSELRRLVKQGAVEFEGKKVDSVSFQYPADGVLRIGKKMFFQIKKK</sequence>
<dbReference type="NCBIfam" id="TIGR00234">
    <property type="entry name" value="tyrS"/>
    <property type="match status" value="1"/>
</dbReference>
<dbReference type="GO" id="GO:0005524">
    <property type="term" value="F:ATP binding"/>
    <property type="evidence" value="ECO:0007669"/>
    <property type="project" value="UniProtKB-KW"/>
</dbReference>
<evidence type="ECO:0000256" key="3">
    <source>
        <dbReference type="ARBA" id="ARBA00022741"/>
    </source>
</evidence>
<dbReference type="Gene3D" id="3.40.50.620">
    <property type="entry name" value="HUPs"/>
    <property type="match status" value="1"/>
</dbReference>
<dbReference type="Proteomes" id="UP000231503">
    <property type="component" value="Unassembled WGS sequence"/>
</dbReference>
<organism evidence="10 11">
    <name type="scientific">Candidatus Niyogibacteria bacterium CG10_big_fil_rev_8_21_14_0_10_46_36</name>
    <dbReference type="NCBI Taxonomy" id="1974726"/>
    <lineage>
        <taxon>Bacteria</taxon>
        <taxon>Candidatus Niyogiibacteriota</taxon>
    </lineage>
</organism>
<keyword evidence="2 9" id="KW-0436">Ligase</keyword>
<keyword evidence="3 9" id="KW-0547">Nucleotide-binding</keyword>
<dbReference type="InterPro" id="IPR024088">
    <property type="entry name" value="Tyr-tRNA-ligase_bac-type"/>
</dbReference>
<evidence type="ECO:0000256" key="1">
    <source>
        <dbReference type="ARBA" id="ARBA00013160"/>
    </source>
</evidence>
<evidence type="ECO:0000256" key="5">
    <source>
        <dbReference type="ARBA" id="ARBA00022917"/>
    </source>
</evidence>
<keyword evidence="4 9" id="KW-0067">ATP-binding</keyword>
<dbReference type="PANTHER" id="PTHR11766:SF1">
    <property type="entry name" value="TYROSINE--TRNA LIGASE"/>
    <property type="match status" value="1"/>
</dbReference>
<dbReference type="InterPro" id="IPR014729">
    <property type="entry name" value="Rossmann-like_a/b/a_fold"/>
</dbReference>
<protein>
    <recommendedName>
        <fullName evidence="1 8">Tyrosine--tRNA ligase</fullName>
        <ecNumber evidence="1 8">6.1.1.1</ecNumber>
    </recommendedName>
</protein>
<comment type="catalytic activity">
    <reaction evidence="7">
        <text>tRNA(Tyr) + L-tyrosine + ATP = L-tyrosyl-tRNA(Tyr) + AMP + diphosphate + H(+)</text>
        <dbReference type="Rhea" id="RHEA:10220"/>
        <dbReference type="Rhea" id="RHEA-COMP:9706"/>
        <dbReference type="Rhea" id="RHEA-COMP:9707"/>
        <dbReference type="ChEBI" id="CHEBI:15378"/>
        <dbReference type="ChEBI" id="CHEBI:30616"/>
        <dbReference type="ChEBI" id="CHEBI:33019"/>
        <dbReference type="ChEBI" id="CHEBI:58315"/>
        <dbReference type="ChEBI" id="CHEBI:78442"/>
        <dbReference type="ChEBI" id="CHEBI:78536"/>
        <dbReference type="ChEBI" id="CHEBI:456215"/>
        <dbReference type="EC" id="6.1.1.1"/>
    </reaction>
</comment>
<gene>
    <name evidence="10" type="ORF">COU47_02480</name>
</gene>
<dbReference type="SUPFAM" id="SSF55174">
    <property type="entry name" value="Alpha-L RNA-binding motif"/>
    <property type="match status" value="1"/>
</dbReference>
<comment type="similarity">
    <text evidence="9">Belongs to the class-I aminoacyl-tRNA synthetase family.</text>
</comment>
<dbReference type="Gene3D" id="1.10.240.10">
    <property type="entry name" value="Tyrosyl-Transfer RNA Synthetase"/>
    <property type="match status" value="1"/>
</dbReference>
<proteinExistence type="inferred from homology"/>
<evidence type="ECO:0000256" key="4">
    <source>
        <dbReference type="ARBA" id="ARBA00022840"/>
    </source>
</evidence>
<dbReference type="PRINTS" id="PR01040">
    <property type="entry name" value="TRNASYNTHTYR"/>
</dbReference>
<dbReference type="Gene3D" id="3.10.290.10">
    <property type="entry name" value="RNA-binding S4 domain"/>
    <property type="match status" value="1"/>
</dbReference>
<evidence type="ECO:0000256" key="8">
    <source>
        <dbReference type="NCBIfam" id="TIGR00234"/>
    </source>
</evidence>
<accession>A0A2H0TDF7</accession>
<dbReference type="PROSITE" id="PS00178">
    <property type="entry name" value="AA_TRNA_LIGASE_I"/>
    <property type="match status" value="1"/>
</dbReference>
<dbReference type="InterPro" id="IPR002307">
    <property type="entry name" value="Tyr-tRNA-ligase"/>
</dbReference>
<reference evidence="11" key="1">
    <citation type="submission" date="2017-09" db="EMBL/GenBank/DDBJ databases">
        <title>Depth-based differentiation of microbial function through sediment-hosted aquifers and enrichment of novel symbionts in the deep terrestrial subsurface.</title>
        <authorList>
            <person name="Probst A.J."/>
            <person name="Ladd B."/>
            <person name="Jarett J.K."/>
            <person name="Geller-Mcgrath D.E."/>
            <person name="Sieber C.M.K."/>
            <person name="Emerson J.B."/>
            <person name="Anantharaman K."/>
            <person name="Thomas B.C."/>
            <person name="Malmstrom R."/>
            <person name="Stieglmeier M."/>
            <person name="Klingl A."/>
            <person name="Woyke T."/>
            <person name="Ryan C.M."/>
            <person name="Banfield J.F."/>
        </authorList>
    </citation>
    <scope>NUCLEOTIDE SEQUENCE [LARGE SCALE GENOMIC DNA]</scope>
</reference>
<dbReference type="GO" id="GO:0005829">
    <property type="term" value="C:cytosol"/>
    <property type="evidence" value="ECO:0007669"/>
    <property type="project" value="TreeGrafter"/>
</dbReference>
<keyword evidence="6 9" id="KW-0030">Aminoacyl-tRNA synthetase</keyword>
<keyword evidence="5 9" id="KW-0648">Protein biosynthesis</keyword>
<dbReference type="SUPFAM" id="SSF52374">
    <property type="entry name" value="Nucleotidylyl transferase"/>
    <property type="match status" value="1"/>
</dbReference>
<dbReference type="PANTHER" id="PTHR11766">
    <property type="entry name" value="TYROSYL-TRNA SYNTHETASE"/>
    <property type="match status" value="1"/>
</dbReference>
<dbReference type="InterPro" id="IPR001412">
    <property type="entry name" value="aa-tRNA-synth_I_CS"/>
</dbReference>
<dbReference type="EC" id="6.1.1.1" evidence="1 8"/>
<dbReference type="GO" id="GO:0006437">
    <property type="term" value="P:tyrosyl-tRNA aminoacylation"/>
    <property type="evidence" value="ECO:0007669"/>
    <property type="project" value="UniProtKB-UniRule"/>
</dbReference>
<name>A0A2H0TDF7_9BACT</name>
<comment type="caution">
    <text evidence="10">The sequence shown here is derived from an EMBL/GenBank/DDBJ whole genome shotgun (WGS) entry which is preliminary data.</text>
</comment>
<evidence type="ECO:0000256" key="9">
    <source>
        <dbReference type="RuleBase" id="RU363036"/>
    </source>
</evidence>
<dbReference type="GO" id="GO:0004831">
    <property type="term" value="F:tyrosine-tRNA ligase activity"/>
    <property type="evidence" value="ECO:0007669"/>
    <property type="project" value="UniProtKB-UniRule"/>
</dbReference>